<dbReference type="AlphaFoldDB" id="A0A5B1BUF6"/>
<organism evidence="3 4">
    <name type="scientific">Mycobacterium simiae</name>
    <name type="common">Mycobacterium habana</name>
    <dbReference type="NCBI Taxonomy" id="1784"/>
    <lineage>
        <taxon>Bacteria</taxon>
        <taxon>Bacillati</taxon>
        <taxon>Actinomycetota</taxon>
        <taxon>Actinomycetes</taxon>
        <taxon>Mycobacteriales</taxon>
        <taxon>Mycobacteriaceae</taxon>
        <taxon>Mycobacterium</taxon>
        <taxon>Mycobacterium simiae complex</taxon>
    </lineage>
</organism>
<feature type="transmembrane region" description="Helical" evidence="2">
    <location>
        <begin position="138"/>
        <end position="156"/>
    </location>
</feature>
<dbReference type="PANTHER" id="PTHR37314:SF4">
    <property type="entry name" value="UPF0700 TRANSMEMBRANE PROTEIN YOAK"/>
    <property type="match status" value="1"/>
</dbReference>
<dbReference type="InterPro" id="IPR010699">
    <property type="entry name" value="DUF1275"/>
</dbReference>
<evidence type="ECO:0000313" key="4">
    <source>
        <dbReference type="Proteomes" id="UP000324701"/>
    </source>
</evidence>
<name>A0A5B1BUF6_MYCSI</name>
<proteinExistence type="predicted"/>
<dbReference type="Pfam" id="PF06912">
    <property type="entry name" value="DUF1275"/>
    <property type="match status" value="1"/>
</dbReference>
<sequence length="272" mass="29702">MNTPRRALRGSRWHKVFRVDRGTSAARDGDDRLGERDQSTRSQQPSPDVTVIKTETTLRFALLLTLANGFIDVHTYLVRGGVFATAQTVNLLFLGMGLAQRNWGSAMARVWPMLAFLVGVAVASYIQSGRIDQRVKHPLRWVMALQATVLALIGFLPASDSQLVATVPISFVAALQLGLFREICGLKYVPVSITGNIRRLVEAGYAGLVNRDQAGQAAFRLYATLIITLVVGAATSTLASPAMGECAIWFPAGFIAVTLVLFIVDERKRRES</sequence>
<evidence type="ECO:0000256" key="1">
    <source>
        <dbReference type="SAM" id="MobiDB-lite"/>
    </source>
</evidence>
<keyword evidence="2" id="KW-1133">Transmembrane helix</keyword>
<dbReference type="PANTHER" id="PTHR37314">
    <property type="entry name" value="SLR0142 PROTEIN"/>
    <property type="match status" value="1"/>
</dbReference>
<feature type="transmembrane region" description="Helical" evidence="2">
    <location>
        <begin position="247"/>
        <end position="264"/>
    </location>
</feature>
<feature type="transmembrane region" description="Helical" evidence="2">
    <location>
        <begin position="221"/>
        <end position="241"/>
    </location>
</feature>
<evidence type="ECO:0000313" key="3">
    <source>
        <dbReference type="EMBL" id="KAA1250769.1"/>
    </source>
</evidence>
<feature type="transmembrane region" description="Helical" evidence="2">
    <location>
        <begin position="76"/>
        <end position="98"/>
    </location>
</feature>
<dbReference type="Proteomes" id="UP000324701">
    <property type="component" value="Unassembled WGS sequence"/>
</dbReference>
<feature type="region of interest" description="Disordered" evidence="1">
    <location>
        <begin position="25"/>
        <end position="48"/>
    </location>
</feature>
<feature type="transmembrane region" description="Helical" evidence="2">
    <location>
        <begin position="162"/>
        <end position="180"/>
    </location>
</feature>
<dbReference type="OrthoDB" id="7057004at2"/>
<keyword evidence="2" id="KW-0472">Membrane</keyword>
<feature type="transmembrane region" description="Helical" evidence="2">
    <location>
        <begin position="110"/>
        <end position="126"/>
    </location>
</feature>
<feature type="compositionally biased region" description="Basic and acidic residues" evidence="1">
    <location>
        <begin position="25"/>
        <end position="39"/>
    </location>
</feature>
<keyword evidence="4" id="KW-1185">Reference proteome</keyword>
<protein>
    <submittedName>
        <fullName evidence="3">DUF1275 domain-containing protein</fullName>
    </submittedName>
</protein>
<keyword evidence="2" id="KW-0812">Transmembrane</keyword>
<gene>
    <name evidence="3" type="ORF">F0Q45_08045</name>
</gene>
<dbReference type="EMBL" id="VTZN01000033">
    <property type="protein sequence ID" value="KAA1250769.1"/>
    <property type="molecule type" value="Genomic_DNA"/>
</dbReference>
<reference evidence="3 4" key="1">
    <citation type="submission" date="2019-09" db="EMBL/GenBank/DDBJ databases">
        <title>Report of infection by Mycobacterium simiae a patient suffering from pulmonary tuberculosis.</title>
        <authorList>
            <person name="Mohanty P.S."/>
            <person name="Bansal A.K."/>
            <person name="Singh H."/>
            <person name="Sharma S."/>
            <person name="Patil S.A."/>
            <person name="Upadhaya P."/>
            <person name="Singh P.K."/>
            <person name="Kumar D."/>
            <person name="Kumar S."/>
            <person name="Singh R.K."/>
            <person name="Chaudhary B."/>
        </authorList>
    </citation>
    <scope>NUCLEOTIDE SEQUENCE [LARGE SCALE GENOMIC DNA]</scope>
    <source>
        <strain evidence="3 4">JAL-560-SIM</strain>
    </source>
</reference>
<evidence type="ECO:0000256" key="2">
    <source>
        <dbReference type="SAM" id="Phobius"/>
    </source>
</evidence>
<accession>A0A5B1BUF6</accession>
<comment type="caution">
    <text evidence="3">The sequence shown here is derived from an EMBL/GenBank/DDBJ whole genome shotgun (WGS) entry which is preliminary data.</text>
</comment>